<protein>
    <submittedName>
        <fullName evidence="1">Uncharacterized protein</fullName>
    </submittedName>
</protein>
<accession>A0AAE0KU17</accession>
<sequence length="144" mass="14764">MVMFASYCQAVESYDSDVLALRFQRYYAAGDAESTEHVCALVGQPGVCEPSAHSFAAEPSALQHFQDAAAAAAAAGPPESLSLGWVTFAAMDAPPAPAVLGSIAPPAGGGVEAGRPQSSGMEFQPAVGHLTFIRLPLVKTPESS</sequence>
<dbReference type="Proteomes" id="UP001190700">
    <property type="component" value="Unassembled WGS sequence"/>
</dbReference>
<evidence type="ECO:0000313" key="2">
    <source>
        <dbReference type="Proteomes" id="UP001190700"/>
    </source>
</evidence>
<gene>
    <name evidence="1" type="ORF">CYMTET_30516</name>
</gene>
<organism evidence="1 2">
    <name type="scientific">Cymbomonas tetramitiformis</name>
    <dbReference type="NCBI Taxonomy" id="36881"/>
    <lineage>
        <taxon>Eukaryota</taxon>
        <taxon>Viridiplantae</taxon>
        <taxon>Chlorophyta</taxon>
        <taxon>Pyramimonadophyceae</taxon>
        <taxon>Pyramimonadales</taxon>
        <taxon>Pyramimonadaceae</taxon>
        <taxon>Cymbomonas</taxon>
    </lineage>
</organism>
<reference evidence="1 2" key="1">
    <citation type="journal article" date="2015" name="Genome Biol. Evol.">
        <title>Comparative Genomics of a Bacterivorous Green Alga Reveals Evolutionary Causalities and Consequences of Phago-Mixotrophic Mode of Nutrition.</title>
        <authorList>
            <person name="Burns J.A."/>
            <person name="Paasch A."/>
            <person name="Narechania A."/>
            <person name="Kim E."/>
        </authorList>
    </citation>
    <scope>NUCLEOTIDE SEQUENCE [LARGE SCALE GENOMIC DNA]</scope>
    <source>
        <strain evidence="1 2">PLY_AMNH</strain>
    </source>
</reference>
<dbReference type="EMBL" id="LGRX02017607">
    <property type="protein sequence ID" value="KAK3260525.1"/>
    <property type="molecule type" value="Genomic_DNA"/>
</dbReference>
<keyword evidence="2" id="KW-1185">Reference proteome</keyword>
<name>A0AAE0KU17_9CHLO</name>
<proteinExistence type="predicted"/>
<dbReference type="AlphaFoldDB" id="A0AAE0KU17"/>
<evidence type="ECO:0000313" key="1">
    <source>
        <dbReference type="EMBL" id="KAK3260525.1"/>
    </source>
</evidence>
<comment type="caution">
    <text evidence="1">The sequence shown here is derived from an EMBL/GenBank/DDBJ whole genome shotgun (WGS) entry which is preliminary data.</text>
</comment>